<name>A0A915DBX5_9BILA</name>
<accession>A0A915DBX5</accession>
<dbReference type="WBParaSite" id="jg18018">
    <property type="protein sequence ID" value="jg18018"/>
    <property type="gene ID" value="jg18018"/>
</dbReference>
<proteinExistence type="predicted"/>
<feature type="transmembrane region" description="Helical" evidence="1">
    <location>
        <begin position="140"/>
        <end position="166"/>
    </location>
</feature>
<organism evidence="2 3">
    <name type="scientific">Ditylenchus dipsaci</name>
    <dbReference type="NCBI Taxonomy" id="166011"/>
    <lineage>
        <taxon>Eukaryota</taxon>
        <taxon>Metazoa</taxon>
        <taxon>Ecdysozoa</taxon>
        <taxon>Nematoda</taxon>
        <taxon>Chromadorea</taxon>
        <taxon>Rhabditida</taxon>
        <taxon>Tylenchina</taxon>
        <taxon>Tylenchomorpha</taxon>
        <taxon>Sphaerularioidea</taxon>
        <taxon>Anguinidae</taxon>
        <taxon>Anguininae</taxon>
        <taxon>Ditylenchus</taxon>
    </lineage>
</organism>
<keyword evidence="1" id="KW-0812">Transmembrane</keyword>
<sequence length="168" mass="19007">MNSQLVSALSSQCPFPLQVSEGGCQLSFNMFVYMFPRVEKFVQKGMRTRKCFNWKFRCDVLLFLFEACKFLCVLEEKTKQWHVWKALLALSFLESSMVIAMCHTYYSSSGKGEAIGYTLFNSRIHLDAVAERDALVNLRFWLVAVVGGSVAVFGMVANGLLARLFVTS</sequence>
<protein>
    <submittedName>
        <fullName evidence="3">Uncharacterized protein</fullName>
    </submittedName>
</protein>
<keyword evidence="2" id="KW-1185">Reference proteome</keyword>
<keyword evidence="1" id="KW-0472">Membrane</keyword>
<keyword evidence="1" id="KW-1133">Transmembrane helix</keyword>
<dbReference type="Proteomes" id="UP000887574">
    <property type="component" value="Unplaced"/>
</dbReference>
<dbReference type="AlphaFoldDB" id="A0A915DBX5"/>
<evidence type="ECO:0000313" key="2">
    <source>
        <dbReference type="Proteomes" id="UP000887574"/>
    </source>
</evidence>
<evidence type="ECO:0000256" key="1">
    <source>
        <dbReference type="SAM" id="Phobius"/>
    </source>
</evidence>
<reference evidence="3" key="1">
    <citation type="submission" date="2022-11" db="UniProtKB">
        <authorList>
            <consortium name="WormBaseParasite"/>
        </authorList>
    </citation>
    <scope>IDENTIFICATION</scope>
</reference>
<evidence type="ECO:0000313" key="3">
    <source>
        <dbReference type="WBParaSite" id="jg18018"/>
    </source>
</evidence>